<dbReference type="Gene3D" id="3.10.10.10">
    <property type="entry name" value="HIV Type 1 Reverse Transcriptase, subunit A, domain 1"/>
    <property type="match status" value="1"/>
</dbReference>
<feature type="region of interest" description="Disordered" evidence="8">
    <location>
        <begin position="884"/>
        <end position="945"/>
    </location>
</feature>
<accession>U6MCZ9</accession>
<evidence type="ECO:0000259" key="10">
    <source>
        <dbReference type="Pfam" id="PF17921"/>
    </source>
</evidence>
<feature type="domain" description="Reverse transcriptase RNase H-like" evidence="9">
    <location>
        <begin position="739"/>
        <end position="839"/>
    </location>
</feature>
<evidence type="ECO:0000259" key="9">
    <source>
        <dbReference type="Pfam" id="PF17917"/>
    </source>
</evidence>
<gene>
    <name evidence="11" type="ORF">ENH_00003790</name>
</gene>
<dbReference type="OrthoDB" id="2013610at2759"/>
<dbReference type="InterPro" id="IPR050951">
    <property type="entry name" value="Retrovirus_Pol_polyprotein"/>
</dbReference>
<reference evidence="11" key="1">
    <citation type="submission" date="2013-10" db="EMBL/GenBank/DDBJ databases">
        <title>Genomic analysis of the causative agents of coccidiosis in chickens.</title>
        <authorList>
            <person name="Reid A.J."/>
            <person name="Blake D."/>
            <person name="Billington K."/>
            <person name="Browne H."/>
            <person name="Dunn M."/>
            <person name="Hung S."/>
            <person name="Kawahara F."/>
            <person name="Miranda-Saavedra D."/>
            <person name="Mourier T."/>
            <person name="Nagra H."/>
            <person name="Otto T.D."/>
            <person name="Rawlings N."/>
            <person name="Sanchez A."/>
            <person name="Sanders M."/>
            <person name="Subramaniam C."/>
            <person name="Tay Y."/>
            <person name="Dear P."/>
            <person name="Doerig C."/>
            <person name="Gruber A."/>
            <person name="Parkinson J."/>
            <person name="Shirley M."/>
            <person name="Wan K.L."/>
            <person name="Berriman M."/>
            <person name="Tomley F."/>
            <person name="Pain A."/>
        </authorList>
    </citation>
    <scope>NUCLEOTIDE SEQUENCE [LARGE SCALE GENOMIC DNA]</scope>
    <source>
        <strain evidence="11">Houghton</strain>
    </source>
</reference>
<dbReference type="RefSeq" id="XP_013439444.1">
    <property type="nucleotide sequence ID" value="XM_013583990.1"/>
</dbReference>
<dbReference type="PANTHER" id="PTHR37984:SF5">
    <property type="entry name" value="PROTEIN NYNRIN-LIKE"/>
    <property type="match status" value="1"/>
</dbReference>
<keyword evidence="2" id="KW-0808">Transferase</keyword>
<dbReference type="PANTHER" id="PTHR37984">
    <property type="entry name" value="PROTEIN CBG26694"/>
    <property type="match status" value="1"/>
</dbReference>
<evidence type="ECO:0000256" key="4">
    <source>
        <dbReference type="ARBA" id="ARBA00022722"/>
    </source>
</evidence>
<dbReference type="EC" id="2.7.7.49" evidence="1"/>
<dbReference type="SUPFAM" id="SSF50630">
    <property type="entry name" value="Acid proteases"/>
    <property type="match status" value="1"/>
</dbReference>
<dbReference type="InterPro" id="IPR043128">
    <property type="entry name" value="Rev_trsase/Diguanyl_cyclase"/>
</dbReference>
<dbReference type="SUPFAM" id="SSF56672">
    <property type="entry name" value="DNA/RNA polymerases"/>
    <property type="match status" value="1"/>
</dbReference>
<dbReference type="CDD" id="cd01647">
    <property type="entry name" value="RT_LTR"/>
    <property type="match status" value="1"/>
</dbReference>
<keyword evidence="4" id="KW-0540">Nuclease</keyword>
<evidence type="ECO:0000256" key="1">
    <source>
        <dbReference type="ARBA" id="ARBA00012493"/>
    </source>
</evidence>
<evidence type="ECO:0000256" key="8">
    <source>
        <dbReference type="SAM" id="MobiDB-lite"/>
    </source>
</evidence>
<evidence type="ECO:0000313" key="11">
    <source>
        <dbReference type="EMBL" id="CDJ62082.1"/>
    </source>
</evidence>
<evidence type="ECO:0000256" key="2">
    <source>
        <dbReference type="ARBA" id="ARBA00022679"/>
    </source>
</evidence>
<feature type="compositionally biased region" description="Pro residues" evidence="8">
    <location>
        <begin position="916"/>
        <end position="925"/>
    </location>
</feature>
<keyword evidence="3" id="KW-0548">Nucleotidyltransferase</keyword>
<dbReference type="GeneID" id="25470572"/>
<keyword evidence="5" id="KW-0255">Endonuclease</keyword>
<dbReference type="Pfam" id="PF17921">
    <property type="entry name" value="Integrase_H2C2"/>
    <property type="match status" value="1"/>
</dbReference>
<evidence type="ECO:0000256" key="6">
    <source>
        <dbReference type="ARBA" id="ARBA00022801"/>
    </source>
</evidence>
<keyword evidence="7" id="KW-0695">RNA-directed DNA polymerase</keyword>
<dbReference type="PROSITE" id="PS00141">
    <property type="entry name" value="ASP_PROTEASE"/>
    <property type="match status" value="1"/>
</dbReference>
<feature type="non-terminal residue" evidence="11">
    <location>
        <position position="1083"/>
    </location>
</feature>
<dbReference type="GO" id="GO:0006508">
    <property type="term" value="P:proteolysis"/>
    <property type="evidence" value="ECO:0007669"/>
    <property type="project" value="InterPro"/>
</dbReference>
<name>U6MCZ9_9EIME</name>
<dbReference type="VEuPathDB" id="ToxoDB:ENH_00003790"/>
<keyword evidence="12" id="KW-1185">Reference proteome</keyword>
<protein>
    <recommendedName>
        <fullName evidence="1">RNA-directed DNA polymerase</fullName>
        <ecNumber evidence="1">2.7.7.49</ecNumber>
    </recommendedName>
</protein>
<dbReference type="InterPro" id="IPR021109">
    <property type="entry name" value="Peptidase_aspartic_dom_sf"/>
</dbReference>
<dbReference type="Proteomes" id="UP000030754">
    <property type="component" value="Unassembled WGS sequence"/>
</dbReference>
<dbReference type="Gene3D" id="2.40.70.10">
    <property type="entry name" value="Acid Proteases"/>
    <property type="match status" value="1"/>
</dbReference>
<evidence type="ECO:0000256" key="3">
    <source>
        <dbReference type="ARBA" id="ARBA00022695"/>
    </source>
</evidence>
<proteinExistence type="predicted"/>
<dbReference type="Gene3D" id="3.30.70.270">
    <property type="match status" value="3"/>
</dbReference>
<dbReference type="InterPro" id="IPR041588">
    <property type="entry name" value="Integrase_H2C2"/>
</dbReference>
<evidence type="ECO:0000256" key="5">
    <source>
        <dbReference type="ARBA" id="ARBA00022759"/>
    </source>
</evidence>
<dbReference type="EMBL" id="HG722345">
    <property type="protein sequence ID" value="CDJ62082.1"/>
    <property type="molecule type" value="Genomic_DNA"/>
</dbReference>
<dbReference type="Gene3D" id="1.10.340.70">
    <property type="match status" value="1"/>
</dbReference>
<dbReference type="InterPro" id="IPR041373">
    <property type="entry name" value="RT_RNaseH"/>
</dbReference>
<evidence type="ECO:0000313" key="12">
    <source>
        <dbReference type="Proteomes" id="UP000030754"/>
    </source>
</evidence>
<dbReference type="CDD" id="cd09274">
    <property type="entry name" value="RNase_HI_RT_Ty3"/>
    <property type="match status" value="1"/>
</dbReference>
<reference evidence="11" key="2">
    <citation type="submission" date="2013-10" db="EMBL/GenBank/DDBJ databases">
        <authorList>
            <person name="Aslett M."/>
        </authorList>
    </citation>
    <scope>NUCLEOTIDE SEQUENCE [LARGE SCALE GENOMIC DNA]</scope>
    <source>
        <strain evidence="11">Houghton</strain>
    </source>
</reference>
<dbReference type="Pfam" id="PF17917">
    <property type="entry name" value="RT_RNaseH"/>
    <property type="match status" value="1"/>
</dbReference>
<dbReference type="GO" id="GO:0004190">
    <property type="term" value="F:aspartic-type endopeptidase activity"/>
    <property type="evidence" value="ECO:0007669"/>
    <property type="project" value="InterPro"/>
</dbReference>
<dbReference type="GO" id="GO:0004519">
    <property type="term" value="F:endonuclease activity"/>
    <property type="evidence" value="ECO:0007669"/>
    <property type="project" value="UniProtKB-KW"/>
</dbReference>
<evidence type="ECO:0000256" key="7">
    <source>
        <dbReference type="ARBA" id="ARBA00022918"/>
    </source>
</evidence>
<dbReference type="CDD" id="cd00303">
    <property type="entry name" value="retropepsin_like"/>
    <property type="match status" value="1"/>
</dbReference>
<feature type="domain" description="Integrase zinc-binding" evidence="10">
    <location>
        <begin position="1010"/>
        <end position="1062"/>
    </location>
</feature>
<dbReference type="AlphaFoldDB" id="U6MCZ9"/>
<organism evidence="11 12">
    <name type="scientific">Eimeria necatrix</name>
    <dbReference type="NCBI Taxonomy" id="51315"/>
    <lineage>
        <taxon>Eukaryota</taxon>
        <taxon>Sar</taxon>
        <taxon>Alveolata</taxon>
        <taxon>Apicomplexa</taxon>
        <taxon>Conoidasida</taxon>
        <taxon>Coccidia</taxon>
        <taxon>Eucoccidiorida</taxon>
        <taxon>Eimeriorina</taxon>
        <taxon>Eimeriidae</taxon>
        <taxon>Eimeria</taxon>
    </lineage>
</organism>
<keyword evidence="6" id="KW-0378">Hydrolase</keyword>
<feature type="region of interest" description="Disordered" evidence="8">
    <location>
        <begin position="125"/>
        <end position="179"/>
    </location>
</feature>
<sequence>MPSGTPVHHRHATPKPTVAERPHGNKEAPPQVIPMTNVMPGDSPFVTWDQFQSAMSVIRTVIGGTVGSGATTLILPEDGSTMQAFLLRIERRPRIHGKGMMCAVATGPNAIPVSLDWGNQLLSTAERTNTSDGHAEGTQPLSETRRKSGSASILSEETPEATADSSRKSAEATEDGYRSDATEIVPHWWRETCTKESYNQGEALCCVGATAVLRVEFAGSRCEALLDTGASRSFISPQTVERLQLKVRRLPKEHKFTVATGAQLRIDRVVTGLTMWCGHACFSWDFLVGTVPYDLVLGSDWLTEHKVAWYFQSDKLQTYVNGQWCELPVVRTGEATLRGDSPTVAHRRAPAEQAYEILAKQVAGMSAEEAAIFLRPPPRRYKSHAKTKAKARITSLVRQAAADTKNLRAPLHGLHLLLALTEVGLAVPLRLSDERQGTLCCALIGYQTTSSGWRSPLASTASVAAETDEESPWPMAKLEHTLFDEWINSTEAQDIPSKSAIYRMTPDQLTFHKQKIAKLSENGWIGPTYSPICSPTIMVDKRDDGSGERKMRMVLNYQALNALTIVPDFPLPPIQTILEMLGGAKYFSTLDLEAGFHQIRMTKEDRSDLSGRVSLLRQVLSIFLRHQFYPKFRKCKFARQIITYLRFTISAAGIKPAEDKIEAIRHWPEVLENETQVRQFLGTINHCRMFMGPDYTDVARPLVDLTLKDVSFEWTEHHTQAVRQLKQRLIDFTTLKVPDTTKPFDLYTDASGYAIGAVLEQDGKAIGFLSQVMNPTQQRYSIYDQELLALVMALWSHLLRVSKVTAYTDHQALTHLQRLQASKPLRGRTALWLDFLAEFPDLHIAYVQGARNQVADALSRRPGLPNTCSHDTPSVPLMLAIGQASAAPRSRGRPPAYRELAGIRSRRPRRRSLPSAPSPSPPEPNPEAEHPTPTTKTPAAPPDVRQWPQAYSKCPVFRVPYKAAASEPREALQVEFRNRQFTFRYVEPYLHICVHGLWRIWVPQFPEFLTHVLHSHHDRVTAGHRGQKRTFAALSKHYYWPGMRAYTTAYAESCTHCRASKSINQKPAGLLQQLLISPRRWAH</sequence>
<dbReference type="Pfam" id="PF13650">
    <property type="entry name" value="Asp_protease_2"/>
    <property type="match status" value="1"/>
</dbReference>
<dbReference type="GO" id="GO:0003964">
    <property type="term" value="F:RNA-directed DNA polymerase activity"/>
    <property type="evidence" value="ECO:0007669"/>
    <property type="project" value="UniProtKB-KW"/>
</dbReference>
<dbReference type="InterPro" id="IPR001969">
    <property type="entry name" value="Aspartic_peptidase_AS"/>
</dbReference>
<feature type="region of interest" description="Disordered" evidence="8">
    <location>
        <begin position="1"/>
        <end position="32"/>
    </location>
</feature>
<dbReference type="InterPro" id="IPR043502">
    <property type="entry name" value="DNA/RNA_pol_sf"/>
</dbReference>
<feature type="compositionally biased region" description="Basic and acidic residues" evidence="8">
    <location>
        <begin position="165"/>
        <end position="179"/>
    </location>
</feature>